<proteinExistence type="predicted"/>
<name>A0A382B143_9ZZZZ</name>
<organism evidence="1">
    <name type="scientific">marine metagenome</name>
    <dbReference type="NCBI Taxonomy" id="408172"/>
    <lineage>
        <taxon>unclassified sequences</taxon>
        <taxon>metagenomes</taxon>
        <taxon>ecological metagenomes</taxon>
    </lineage>
</organism>
<feature type="non-terminal residue" evidence="1">
    <location>
        <position position="1"/>
    </location>
</feature>
<dbReference type="AlphaFoldDB" id="A0A382B143"/>
<gene>
    <name evidence="1" type="ORF">METZ01_LOCUS159837</name>
</gene>
<dbReference type="EMBL" id="UINC01027552">
    <property type="protein sequence ID" value="SVB06983.1"/>
    <property type="molecule type" value="Genomic_DNA"/>
</dbReference>
<reference evidence="1" key="1">
    <citation type="submission" date="2018-05" db="EMBL/GenBank/DDBJ databases">
        <authorList>
            <person name="Lanie J.A."/>
            <person name="Ng W.-L."/>
            <person name="Kazmierczak K.M."/>
            <person name="Andrzejewski T.M."/>
            <person name="Davidsen T.M."/>
            <person name="Wayne K.J."/>
            <person name="Tettelin H."/>
            <person name="Glass J.I."/>
            <person name="Rusch D."/>
            <person name="Podicherti R."/>
            <person name="Tsui H.-C.T."/>
            <person name="Winkler M.E."/>
        </authorList>
    </citation>
    <scope>NUCLEOTIDE SEQUENCE</scope>
</reference>
<accession>A0A382B143</accession>
<sequence length="50" mass="5890">VYLEISVQLNFNFLISLKVPPELMNSILYLESADNNFFKLFLFDTEIKAF</sequence>
<evidence type="ECO:0000313" key="1">
    <source>
        <dbReference type="EMBL" id="SVB06983.1"/>
    </source>
</evidence>
<protein>
    <submittedName>
        <fullName evidence="1">Uncharacterized protein</fullName>
    </submittedName>
</protein>